<dbReference type="AlphaFoldDB" id="A0A1E8CLV7"/>
<dbReference type="Gene3D" id="2.120.10.30">
    <property type="entry name" value="TolB, C-terminal domain"/>
    <property type="match status" value="1"/>
</dbReference>
<keyword evidence="1" id="KW-0378">Hydrolase</keyword>
<evidence type="ECO:0000313" key="5">
    <source>
        <dbReference type="Proteomes" id="UP000175669"/>
    </source>
</evidence>
<accession>A0A1E8CLV7</accession>
<keyword evidence="2" id="KW-0732">Signal</keyword>
<protein>
    <recommendedName>
        <fullName evidence="3">SMP-30/Gluconolactonase/LRE-like region domain-containing protein</fullName>
    </recommendedName>
</protein>
<feature type="domain" description="SMP-30/Gluconolactonase/LRE-like region" evidence="3">
    <location>
        <begin position="43"/>
        <end position="279"/>
    </location>
</feature>
<sequence length="294" mass="31577">MNKFLLRSIFGVATIFSSSLLAQNIDLVASGAEITLLKDGFVFTEGPAADADGNVYFSDIPTNTNYVWTTEGELETFRENTNRTNGLFFDRDWNLFAAEGGAGRITAVDDQGQATVVVGEHDGQRFNSPNDLWVDGSGGIYFTDPVYGDESSNPQPGYYVYYLAAGADAAEAIITDLVKPNGIIGTRDGETLYVADHVGNATYAYDISAPGEVSNRRLMASQGSDGVTLDEHGNLYLTGGNDITVYSPAGELVATLTFPLAPANMTFGGPERDILYVTARSSLFALQMNVKGMY</sequence>
<dbReference type="Pfam" id="PF08450">
    <property type="entry name" value="SGL"/>
    <property type="match status" value="1"/>
</dbReference>
<dbReference type="SUPFAM" id="SSF63829">
    <property type="entry name" value="Calcium-dependent phosphotriesterase"/>
    <property type="match status" value="1"/>
</dbReference>
<dbReference type="InterPro" id="IPR051262">
    <property type="entry name" value="SMP-30/CGR1_Lactonase"/>
</dbReference>
<dbReference type="EMBL" id="MASR01000001">
    <property type="protein sequence ID" value="OFE13394.1"/>
    <property type="molecule type" value="Genomic_DNA"/>
</dbReference>
<dbReference type="InterPro" id="IPR011042">
    <property type="entry name" value="6-blade_b-propeller_TolB-like"/>
</dbReference>
<proteinExistence type="predicted"/>
<evidence type="ECO:0000256" key="1">
    <source>
        <dbReference type="ARBA" id="ARBA00022801"/>
    </source>
</evidence>
<gene>
    <name evidence="4" type="ORF">PHACT_09795</name>
</gene>
<dbReference type="GO" id="GO:0016787">
    <property type="term" value="F:hydrolase activity"/>
    <property type="evidence" value="ECO:0007669"/>
    <property type="project" value="UniProtKB-KW"/>
</dbReference>
<dbReference type="PANTHER" id="PTHR47572">
    <property type="entry name" value="LIPOPROTEIN-RELATED"/>
    <property type="match status" value="1"/>
</dbReference>
<dbReference type="Proteomes" id="UP000175669">
    <property type="component" value="Unassembled WGS sequence"/>
</dbReference>
<comment type="caution">
    <text evidence="4">The sequence shown here is derived from an EMBL/GenBank/DDBJ whole genome shotgun (WGS) entry which is preliminary data.</text>
</comment>
<dbReference type="PANTHER" id="PTHR47572:SF4">
    <property type="entry name" value="LACTONASE DRP35"/>
    <property type="match status" value="1"/>
</dbReference>
<dbReference type="STRING" id="1524254.PHACT_09795"/>
<keyword evidence="5" id="KW-1185">Reference proteome</keyword>
<organism evidence="4 5">
    <name type="scientific">Pseudohongiella acticola</name>
    <dbReference type="NCBI Taxonomy" id="1524254"/>
    <lineage>
        <taxon>Bacteria</taxon>
        <taxon>Pseudomonadati</taxon>
        <taxon>Pseudomonadota</taxon>
        <taxon>Gammaproteobacteria</taxon>
        <taxon>Pseudomonadales</taxon>
        <taxon>Pseudohongiellaceae</taxon>
        <taxon>Pseudohongiella</taxon>
    </lineage>
</organism>
<dbReference type="OrthoDB" id="241638at2"/>
<feature type="signal peptide" evidence="2">
    <location>
        <begin position="1"/>
        <end position="22"/>
    </location>
</feature>
<feature type="chain" id="PRO_5009212279" description="SMP-30/Gluconolactonase/LRE-like region domain-containing protein" evidence="2">
    <location>
        <begin position="23"/>
        <end position="294"/>
    </location>
</feature>
<evidence type="ECO:0000259" key="3">
    <source>
        <dbReference type="Pfam" id="PF08450"/>
    </source>
</evidence>
<reference evidence="5" key="1">
    <citation type="submission" date="2016-07" db="EMBL/GenBank/DDBJ databases">
        <authorList>
            <person name="Florea S."/>
            <person name="Webb J.S."/>
            <person name="Jaromczyk J."/>
            <person name="Schardl C.L."/>
        </authorList>
    </citation>
    <scope>NUCLEOTIDE SEQUENCE [LARGE SCALE GENOMIC DNA]</scope>
    <source>
        <strain evidence="5">KCTC 42131</strain>
    </source>
</reference>
<dbReference type="RefSeq" id="WP_070117468.1">
    <property type="nucleotide sequence ID" value="NZ_CAXATG010000004.1"/>
</dbReference>
<evidence type="ECO:0000313" key="4">
    <source>
        <dbReference type="EMBL" id="OFE13394.1"/>
    </source>
</evidence>
<dbReference type="InterPro" id="IPR013658">
    <property type="entry name" value="SGL"/>
</dbReference>
<evidence type="ECO:0000256" key="2">
    <source>
        <dbReference type="SAM" id="SignalP"/>
    </source>
</evidence>
<name>A0A1E8CLV7_9GAMM</name>